<dbReference type="SUPFAM" id="SSF53092">
    <property type="entry name" value="Creatinase/prolidase N-terminal domain"/>
    <property type="match status" value="1"/>
</dbReference>
<dbReference type="RefSeq" id="WP_160118897.1">
    <property type="nucleotide sequence ID" value="NZ_LS398110.1"/>
</dbReference>
<dbReference type="KEGG" id="bvz:BRAD3257_7348"/>
<accession>A0A2U3Q9N1</accession>
<dbReference type="InterPro" id="IPR000994">
    <property type="entry name" value="Pept_M24"/>
</dbReference>
<dbReference type="InterPro" id="IPR036005">
    <property type="entry name" value="Creatinase/aminopeptidase-like"/>
</dbReference>
<keyword evidence="3" id="KW-0378">Hydrolase</keyword>
<dbReference type="Pfam" id="PF01321">
    <property type="entry name" value="Creatinase_N"/>
    <property type="match status" value="1"/>
</dbReference>
<gene>
    <name evidence="3" type="ORF">BRAD3257_7348</name>
</gene>
<reference evidence="3 4" key="1">
    <citation type="submission" date="2018-03" db="EMBL/GenBank/DDBJ databases">
        <authorList>
            <person name="Gully D."/>
        </authorList>
    </citation>
    <scope>NUCLEOTIDE SEQUENCE [LARGE SCALE GENOMIC DNA]</scope>
    <source>
        <strain evidence="3">ORS3257</strain>
    </source>
</reference>
<proteinExistence type="predicted"/>
<dbReference type="EMBL" id="LS398110">
    <property type="protein sequence ID" value="SPP98096.1"/>
    <property type="molecule type" value="Genomic_DNA"/>
</dbReference>
<dbReference type="Proteomes" id="UP000246085">
    <property type="component" value="Chromosome BRAD3257"/>
</dbReference>
<evidence type="ECO:0000259" key="2">
    <source>
        <dbReference type="Pfam" id="PF01321"/>
    </source>
</evidence>
<dbReference type="CDD" id="cd01066">
    <property type="entry name" value="APP_MetAP"/>
    <property type="match status" value="1"/>
</dbReference>
<dbReference type="EC" id="3.4.13.9" evidence="3"/>
<dbReference type="SUPFAM" id="SSF55920">
    <property type="entry name" value="Creatinase/aminopeptidase"/>
    <property type="match status" value="1"/>
</dbReference>
<keyword evidence="3" id="KW-0645">Protease</keyword>
<dbReference type="InterPro" id="IPR000587">
    <property type="entry name" value="Creatinase_N"/>
</dbReference>
<evidence type="ECO:0000313" key="4">
    <source>
        <dbReference type="Proteomes" id="UP000246085"/>
    </source>
</evidence>
<dbReference type="GO" id="GO:0102009">
    <property type="term" value="F:proline dipeptidase activity"/>
    <property type="evidence" value="ECO:0007669"/>
    <property type="project" value="UniProtKB-EC"/>
</dbReference>
<feature type="domain" description="Creatinase N-terminal" evidence="2">
    <location>
        <begin position="17"/>
        <end position="152"/>
    </location>
</feature>
<dbReference type="PANTHER" id="PTHR46112">
    <property type="entry name" value="AMINOPEPTIDASE"/>
    <property type="match status" value="1"/>
</dbReference>
<dbReference type="Gene3D" id="3.40.350.10">
    <property type="entry name" value="Creatinase/prolidase N-terminal domain"/>
    <property type="match status" value="1"/>
</dbReference>
<evidence type="ECO:0000259" key="1">
    <source>
        <dbReference type="Pfam" id="PF00557"/>
    </source>
</evidence>
<keyword evidence="3" id="KW-0224">Dipeptidase</keyword>
<dbReference type="Pfam" id="PF00557">
    <property type="entry name" value="Peptidase_M24"/>
    <property type="match status" value="1"/>
</dbReference>
<name>A0A2U3Q9N1_9BRAD</name>
<dbReference type="InterPro" id="IPR050659">
    <property type="entry name" value="Peptidase_M24B"/>
</dbReference>
<dbReference type="PANTHER" id="PTHR46112:SF2">
    <property type="entry name" value="XAA-PRO AMINOPEPTIDASE P-RELATED"/>
    <property type="match status" value="1"/>
</dbReference>
<sequence length="384" mass="42457">MNQAAPRPMSPWPNTSALQALAGKLGIDAVIATSPENFIYASCVCLMSVSRLRRQAFVILPAAGEPVALVATTERKQTAEESWIKDVRTYTEYTNDPADALADILIGIGKDRGTIGIDLNYLPAGTHARLVSRMPNVRFIDTSKYLAAIRAVKLPAEIELLERSAKQTHRAVLEAMSASRLGETERVMANRITDGVVSKGAEEIAFLIFASGPRTSYNHARPTDRVPLKSEIIRLDVGGKYGAWGSDFARTYSTGEPTLLQRETYRKLWDLHTSTINMVRPGIAAEEPYFFCREQAEKLGLNFNMVFLGHSFGVENHEFPMIRPGEKAKLEVGMVFNIEPMVTDADGSMYHIEDLFVVTEQGPRVLTLGFGSRDIPIIGEPIRL</sequence>
<protein>
    <submittedName>
        <fullName evidence="3">Putative Xaa-Pro dipeptidase</fullName>
        <ecNumber evidence="3">3.4.13.9</ecNumber>
    </submittedName>
</protein>
<dbReference type="InterPro" id="IPR029149">
    <property type="entry name" value="Creatin/AminoP/Spt16_N"/>
</dbReference>
<dbReference type="Gene3D" id="3.90.230.10">
    <property type="entry name" value="Creatinase/methionine aminopeptidase superfamily"/>
    <property type="match status" value="1"/>
</dbReference>
<feature type="domain" description="Peptidase M24" evidence="1">
    <location>
        <begin position="160"/>
        <end position="360"/>
    </location>
</feature>
<evidence type="ECO:0000313" key="3">
    <source>
        <dbReference type="EMBL" id="SPP98096.1"/>
    </source>
</evidence>
<dbReference type="AlphaFoldDB" id="A0A2U3Q9N1"/>
<organism evidence="3 4">
    <name type="scientific">Bradyrhizobium vignae</name>
    <dbReference type="NCBI Taxonomy" id="1549949"/>
    <lineage>
        <taxon>Bacteria</taxon>
        <taxon>Pseudomonadati</taxon>
        <taxon>Pseudomonadota</taxon>
        <taxon>Alphaproteobacteria</taxon>
        <taxon>Hyphomicrobiales</taxon>
        <taxon>Nitrobacteraceae</taxon>
        <taxon>Bradyrhizobium</taxon>
    </lineage>
</organism>